<evidence type="ECO:0000313" key="3">
    <source>
        <dbReference type="Proteomes" id="UP000053144"/>
    </source>
</evidence>
<evidence type="ECO:0000313" key="2">
    <source>
        <dbReference type="EMBL" id="KOM30027.1"/>
    </source>
</evidence>
<keyword evidence="1" id="KW-0812">Transmembrane</keyword>
<keyword evidence="1" id="KW-0472">Membrane</keyword>
<dbReference type="AlphaFoldDB" id="A0A0L9THY2"/>
<keyword evidence="1" id="KW-1133">Transmembrane helix</keyword>
<organism evidence="2 3">
    <name type="scientific">Phaseolus angularis</name>
    <name type="common">Azuki bean</name>
    <name type="synonym">Vigna angularis</name>
    <dbReference type="NCBI Taxonomy" id="3914"/>
    <lineage>
        <taxon>Eukaryota</taxon>
        <taxon>Viridiplantae</taxon>
        <taxon>Streptophyta</taxon>
        <taxon>Embryophyta</taxon>
        <taxon>Tracheophyta</taxon>
        <taxon>Spermatophyta</taxon>
        <taxon>Magnoliopsida</taxon>
        <taxon>eudicotyledons</taxon>
        <taxon>Gunneridae</taxon>
        <taxon>Pentapetalae</taxon>
        <taxon>rosids</taxon>
        <taxon>fabids</taxon>
        <taxon>Fabales</taxon>
        <taxon>Fabaceae</taxon>
        <taxon>Papilionoideae</taxon>
        <taxon>50 kb inversion clade</taxon>
        <taxon>NPAAA clade</taxon>
        <taxon>indigoferoid/millettioid clade</taxon>
        <taxon>Phaseoleae</taxon>
        <taxon>Vigna</taxon>
    </lineage>
</organism>
<evidence type="ECO:0000256" key="1">
    <source>
        <dbReference type="SAM" id="Phobius"/>
    </source>
</evidence>
<feature type="transmembrane region" description="Helical" evidence="1">
    <location>
        <begin position="91"/>
        <end position="109"/>
    </location>
</feature>
<reference evidence="3" key="1">
    <citation type="journal article" date="2015" name="Proc. Natl. Acad. Sci. U.S.A.">
        <title>Genome sequencing of adzuki bean (Vigna angularis) provides insight into high starch and low fat accumulation and domestication.</title>
        <authorList>
            <person name="Yang K."/>
            <person name="Tian Z."/>
            <person name="Chen C."/>
            <person name="Luo L."/>
            <person name="Zhao B."/>
            <person name="Wang Z."/>
            <person name="Yu L."/>
            <person name="Li Y."/>
            <person name="Sun Y."/>
            <person name="Li W."/>
            <person name="Chen Y."/>
            <person name="Li Y."/>
            <person name="Zhang Y."/>
            <person name="Ai D."/>
            <person name="Zhao J."/>
            <person name="Shang C."/>
            <person name="Ma Y."/>
            <person name="Wu B."/>
            <person name="Wang M."/>
            <person name="Gao L."/>
            <person name="Sun D."/>
            <person name="Zhang P."/>
            <person name="Guo F."/>
            <person name="Wang W."/>
            <person name="Li Y."/>
            <person name="Wang J."/>
            <person name="Varshney R.K."/>
            <person name="Wang J."/>
            <person name="Ling H.Q."/>
            <person name="Wan P."/>
        </authorList>
    </citation>
    <scope>NUCLEOTIDE SEQUENCE</scope>
    <source>
        <strain evidence="3">cv. Jingnong 6</strain>
    </source>
</reference>
<protein>
    <submittedName>
        <fullName evidence="2">Uncharacterized protein</fullName>
    </submittedName>
</protein>
<dbReference type="Gramene" id="KOM30027">
    <property type="protein sequence ID" value="KOM30027"/>
    <property type="gene ID" value="LR48_Vigan845s005500"/>
</dbReference>
<name>A0A0L9THY2_PHAAN</name>
<sequence>MLVRAASGSLMAEWSESDVDTDAFLLRGGREELRLCSFDFQVEKMKMVAATHVLAAKTYAVEMVGYQREWHAGKMIVFVEEGREKRDGSRLLMVLALVVTGYAAALMVVNGDDGEIVVSLHDCFRSTY</sequence>
<gene>
    <name evidence="2" type="ORF">LR48_Vigan845s005500</name>
</gene>
<dbReference type="Proteomes" id="UP000053144">
    <property type="component" value="Unassembled WGS sequence"/>
</dbReference>
<dbReference type="EMBL" id="KQ258559">
    <property type="protein sequence ID" value="KOM30027.1"/>
    <property type="molecule type" value="Genomic_DNA"/>
</dbReference>
<accession>A0A0L9THY2</accession>
<proteinExistence type="predicted"/>